<dbReference type="Pfam" id="PF12728">
    <property type="entry name" value="HTH_17"/>
    <property type="match status" value="1"/>
</dbReference>
<dbReference type="AlphaFoldDB" id="A0A6P1M8C9"/>
<name>A0A6P1M8C9_9BACT</name>
<dbReference type="Proteomes" id="UP000464954">
    <property type="component" value="Chromosome"/>
</dbReference>
<feature type="domain" description="Helix-turn-helix" evidence="1">
    <location>
        <begin position="58"/>
        <end position="105"/>
    </location>
</feature>
<dbReference type="NCBIfam" id="TIGR01764">
    <property type="entry name" value="excise"/>
    <property type="match status" value="1"/>
</dbReference>
<gene>
    <name evidence="2" type="ORF">GT409_11980</name>
</gene>
<dbReference type="KEGG" id="taer:GT409_11980"/>
<dbReference type="GO" id="GO:0003677">
    <property type="term" value="F:DNA binding"/>
    <property type="evidence" value="ECO:0007669"/>
    <property type="project" value="InterPro"/>
</dbReference>
<dbReference type="InterPro" id="IPR041657">
    <property type="entry name" value="HTH_17"/>
</dbReference>
<dbReference type="InterPro" id="IPR010093">
    <property type="entry name" value="SinI_DNA-bd"/>
</dbReference>
<reference evidence="2 3" key="1">
    <citation type="submission" date="2020-01" db="EMBL/GenBank/DDBJ databases">
        <title>Ponticoccus aerotolerans gen. nov., sp. nov., an anaerobic bacterium and proposal of Ponticoccusceae fam. nov., Ponticoccusles ord. nov. and Ponticoccuse classis nov. in the phylum Kiritimatiellaeota.</title>
        <authorList>
            <person name="Zhou L.Y."/>
            <person name="Du Z.J."/>
        </authorList>
    </citation>
    <scope>NUCLEOTIDE SEQUENCE [LARGE SCALE GENOMIC DNA]</scope>
    <source>
        <strain evidence="2 3">S-5007</strain>
    </source>
</reference>
<dbReference type="RefSeq" id="WP_160629310.1">
    <property type="nucleotide sequence ID" value="NZ_CP047593.1"/>
</dbReference>
<sequence length="112" mass="12087">MCGDTAMSVNNDDLIRAVFTATNEAKAQALEILEGRAKSPGLSGVEGPSEPFADPVLLRMGEAAELLNVSRATLWRIIKAGRLEKVELYPGSFRLRRSDILALISGKETSRG</sequence>
<keyword evidence="3" id="KW-1185">Reference proteome</keyword>
<organism evidence="2 3">
    <name type="scientific">Tichowtungia aerotolerans</name>
    <dbReference type="NCBI Taxonomy" id="2697043"/>
    <lineage>
        <taxon>Bacteria</taxon>
        <taxon>Pseudomonadati</taxon>
        <taxon>Kiritimatiellota</taxon>
        <taxon>Tichowtungiia</taxon>
        <taxon>Tichowtungiales</taxon>
        <taxon>Tichowtungiaceae</taxon>
        <taxon>Tichowtungia</taxon>
    </lineage>
</organism>
<dbReference type="EMBL" id="CP047593">
    <property type="protein sequence ID" value="QHI70131.1"/>
    <property type="molecule type" value="Genomic_DNA"/>
</dbReference>
<evidence type="ECO:0000313" key="3">
    <source>
        <dbReference type="Proteomes" id="UP000464954"/>
    </source>
</evidence>
<accession>A0A6P1M8C9</accession>
<protein>
    <submittedName>
        <fullName evidence="2">Helix-turn-helix domain-containing protein</fullName>
    </submittedName>
</protein>
<evidence type="ECO:0000313" key="2">
    <source>
        <dbReference type="EMBL" id="QHI70131.1"/>
    </source>
</evidence>
<evidence type="ECO:0000259" key="1">
    <source>
        <dbReference type="Pfam" id="PF12728"/>
    </source>
</evidence>
<proteinExistence type="predicted"/>